<protein>
    <submittedName>
        <fullName evidence="1">Uncharacterized protein</fullName>
    </submittedName>
</protein>
<proteinExistence type="predicted"/>
<dbReference type="OrthoDB" id="5414969at2759"/>
<accession>A0A317SE35</accession>
<keyword evidence="2" id="KW-1185">Reference proteome</keyword>
<organism evidence="1 2">
    <name type="scientific">Tuber magnatum</name>
    <name type="common">white Piedmont truffle</name>
    <dbReference type="NCBI Taxonomy" id="42249"/>
    <lineage>
        <taxon>Eukaryota</taxon>
        <taxon>Fungi</taxon>
        <taxon>Dikarya</taxon>
        <taxon>Ascomycota</taxon>
        <taxon>Pezizomycotina</taxon>
        <taxon>Pezizomycetes</taxon>
        <taxon>Pezizales</taxon>
        <taxon>Tuberaceae</taxon>
        <taxon>Tuber</taxon>
    </lineage>
</organism>
<comment type="caution">
    <text evidence="1">The sequence shown here is derived from an EMBL/GenBank/DDBJ whole genome shotgun (WGS) entry which is preliminary data.</text>
</comment>
<dbReference type="EMBL" id="PYWC01000107">
    <property type="protein sequence ID" value="PWW72428.1"/>
    <property type="molecule type" value="Genomic_DNA"/>
</dbReference>
<gene>
    <name evidence="1" type="ORF">C7212DRAFT_360487</name>
</gene>
<name>A0A317SE35_9PEZI</name>
<dbReference type="AlphaFoldDB" id="A0A317SE35"/>
<evidence type="ECO:0000313" key="1">
    <source>
        <dbReference type="EMBL" id="PWW72428.1"/>
    </source>
</evidence>
<evidence type="ECO:0000313" key="2">
    <source>
        <dbReference type="Proteomes" id="UP000246991"/>
    </source>
</evidence>
<reference evidence="1 2" key="1">
    <citation type="submission" date="2018-03" db="EMBL/GenBank/DDBJ databases">
        <title>Genomes of Pezizomycetes fungi and the evolution of truffles.</title>
        <authorList>
            <person name="Murat C."/>
            <person name="Payen T."/>
            <person name="Noel B."/>
            <person name="Kuo A."/>
            <person name="Martin F.M."/>
        </authorList>
    </citation>
    <scope>NUCLEOTIDE SEQUENCE [LARGE SCALE GENOMIC DNA]</scope>
    <source>
        <strain evidence="1">091103-1</strain>
    </source>
</reference>
<dbReference type="Proteomes" id="UP000246991">
    <property type="component" value="Unassembled WGS sequence"/>
</dbReference>
<sequence length="290" mass="32300">MSDDLLSHHHLISYPSFIPLSNNPTWYTTQLPKNRSKNRTYLFLPTPTSVSSFKHRIPKFLAINPNWSIYSFDKSILELYTKAKHTSQLYEMRMGGSSQRGGHTGGESSIGRVVEDGEWFRETYKDEGTLVDEEDVLSVVDPRGVRLAFATCLGDAGRLLVTKVEVAEGVKQSVRGVEVVRKLLGTVTDIAERGGLRAWINIPVEDAIVVGVLFEMGFVVNRTLWLVEGDAEVVDESGVEDIVVGSGRVKDITEKKNKTEVWKLPDWEGGMSGWREQWSAALDRIMAGGA</sequence>